<evidence type="ECO:0000256" key="7">
    <source>
        <dbReference type="SAM" id="Coils"/>
    </source>
</evidence>
<evidence type="ECO:0000313" key="10">
    <source>
        <dbReference type="EMBL" id="CAJ0567912.1"/>
    </source>
</evidence>
<reference evidence="10" key="1">
    <citation type="submission" date="2023-06" db="EMBL/GenBank/DDBJ databases">
        <authorList>
            <person name="Delattre M."/>
        </authorList>
    </citation>
    <scope>NUCLEOTIDE SEQUENCE</scope>
    <source>
        <strain evidence="10">AF72</strain>
    </source>
</reference>
<feature type="compositionally biased region" description="Basic and acidic residues" evidence="8">
    <location>
        <begin position="550"/>
        <end position="568"/>
    </location>
</feature>
<evidence type="ECO:0000313" key="11">
    <source>
        <dbReference type="Proteomes" id="UP001177023"/>
    </source>
</evidence>
<dbReference type="PANTHER" id="PTHR23337">
    <property type="entry name" value="ZINC FINGER CW-TYPE COILED-COIL DOMAIN PROTEIN 1"/>
    <property type="match status" value="1"/>
</dbReference>
<comment type="caution">
    <text evidence="10">The sequence shown here is derived from an EMBL/GenBank/DDBJ whole genome shotgun (WGS) entry which is preliminary data.</text>
</comment>
<feature type="compositionally biased region" description="Polar residues" evidence="8">
    <location>
        <begin position="668"/>
        <end position="678"/>
    </location>
</feature>
<dbReference type="Gene3D" id="3.30.565.10">
    <property type="entry name" value="Histidine kinase-like ATPase, C-terminal domain"/>
    <property type="match status" value="1"/>
</dbReference>
<dbReference type="Gene3D" id="3.30.40.100">
    <property type="match status" value="1"/>
</dbReference>
<dbReference type="InterPro" id="IPR011124">
    <property type="entry name" value="Znf_CW"/>
</dbReference>
<dbReference type="Pfam" id="PF17942">
    <property type="entry name" value="Morc6_S5"/>
    <property type="match status" value="2"/>
</dbReference>
<evidence type="ECO:0000256" key="4">
    <source>
        <dbReference type="ARBA" id="ARBA00022833"/>
    </source>
</evidence>
<dbReference type="SUPFAM" id="SSF55874">
    <property type="entry name" value="ATPase domain of HSP90 chaperone/DNA topoisomerase II/histidine kinase"/>
    <property type="match status" value="1"/>
</dbReference>
<sequence length="883" mass="99605">MGDKSAYKTNLLNKASISYDYLHTNSTTHEFVFGAIAELVDNSYDAAANSLRIDWDPNIQGLSFLDDGCGMTREEAISVISFGHSFKKANPNTVGQYGNGLKSGSMRVGKDLIVFTKKNQMRTCLFLSRTFHEENRLKEVFVPTPSFSEGDNAYLENPDEDKERHGIEMDIIFKYSPFKDAASLFGQFEKISGSSGTLIVLYNLRQLDMIVPELDFTSEKYDIRLSQNSDQREAERNSLRSYLSVLYAKPRMKVYLRGMKVAQTNLVYSLSHRRKYLFAAKNLKNCAKRAHEQAQAMVRSLEDQIKEAQSDLSRFMQSSISTMNRDTKLRVNLLDLKVAELSSELKQAKEREQTAQKAKANPVPITFYFGLNLHCRNRYGIMVYNNGRLIEMYAKPTILRERHDQNMKCLGVIGIVDVPCTVLAPTHNKQGFENRTEYLCLMRAANEHMEQYWMDLKLAEEKGGIIQFWKALGYNSTAWESVCDPDTRYKLERQKLIGCYTVQCDKCLKWRHLDVQRRYIDQGIPEGWTCQDNPNSACQSCAKEEQLQSIKEGKMSHGKEREKDRDVEVVSAPDRLQKKEVAAPIQNKQTAKITPLRAPVAAAVSQPPIRAASARAAAATQKRALVQSEEDEDEEEVMPKAKSRRSVASSRSSAVAAAPPSIKPSPSTRRSQASSRKVQSSEEEEEEEEEEPEESEESEEEIEEPLPPRRSTARTVQPPPPAREAKRRETIEPPAKKQAEAPAAEAPSAEDHALAVAALRTVLGALANHTQDAMPGRMKSAPEKNLYKVDYKDLIDRVLAEAKKQCQINANLKRQKEKDEEAKELANWNHPAFAPIKKCAFDVISWGAQGDPDFEGLTLDNSLEKLQAFAETVHQPNEPSSTQ</sequence>
<protein>
    <recommendedName>
        <fullName evidence="9">CW-type domain-containing protein</fullName>
    </recommendedName>
</protein>
<keyword evidence="6" id="KW-0539">Nucleus</keyword>
<evidence type="ECO:0000256" key="3">
    <source>
        <dbReference type="ARBA" id="ARBA00022771"/>
    </source>
</evidence>
<evidence type="ECO:0000256" key="2">
    <source>
        <dbReference type="ARBA" id="ARBA00022723"/>
    </source>
</evidence>
<dbReference type="PANTHER" id="PTHR23337:SF3">
    <property type="entry name" value="MORC FAMILY CW-TYPE ZINC FINGER 2"/>
    <property type="match status" value="1"/>
</dbReference>
<feature type="region of interest" description="Disordered" evidence="8">
    <location>
        <begin position="622"/>
        <end position="752"/>
    </location>
</feature>
<evidence type="ECO:0000256" key="5">
    <source>
        <dbReference type="ARBA" id="ARBA00023054"/>
    </source>
</evidence>
<dbReference type="InterPro" id="IPR041006">
    <property type="entry name" value="Morc_S5"/>
</dbReference>
<feature type="domain" description="CW-type" evidence="9">
    <location>
        <begin position="494"/>
        <end position="549"/>
    </location>
</feature>
<feature type="coiled-coil region" evidence="7">
    <location>
        <begin position="284"/>
        <end position="358"/>
    </location>
</feature>
<organism evidence="10 11">
    <name type="scientific">Mesorhabditis spiculigera</name>
    <dbReference type="NCBI Taxonomy" id="96644"/>
    <lineage>
        <taxon>Eukaryota</taxon>
        <taxon>Metazoa</taxon>
        <taxon>Ecdysozoa</taxon>
        <taxon>Nematoda</taxon>
        <taxon>Chromadorea</taxon>
        <taxon>Rhabditida</taxon>
        <taxon>Rhabditina</taxon>
        <taxon>Rhabditomorpha</taxon>
        <taxon>Rhabditoidea</taxon>
        <taxon>Rhabditidae</taxon>
        <taxon>Mesorhabditinae</taxon>
        <taxon>Mesorhabditis</taxon>
    </lineage>
</organism>
<feature type="non-terminal residue" evidence="10">
    <location>
        <position position="1"/>
    </location>
</feature>
<dbReference type="EMBL" id="CATQJA010001599">
    <property type="protein sequence ID" value="CAJ0567912.1"/>
    <property type="molecule type" value="Genomic_DNA"/>
</dbReference>
<gene>
    <name evidence="10" type="ORF">MSPICULIGERA_LOCUS6445</name>
</gene>
<keyword evidence="4" id="KW-0862">Zinc</keyword>
<feature type="compositionally biased region" description="Low complexity" evidence="8">
    <location>
        <begin position="646"/>
        <end position="667"/>
    </location>
</feature>
<dbReference type="GO" id="GO:0008270">
    <property type="term" value="F:zinc ion binding"/>
    <property type="evidence" value="ECO:0007669"/>
    <property type="project" value="UniProtKB-KW"/>
</dbReference>
<dbReference type="Pfam" id="PF07496">
    <property type="entry name" value="zf-CW"/>
    <property type="match status" value="1"/>
</dbReference>
<dbReference type="Proteomes" id="UP001177023">
    <property type="component" value="Unassembled WGS sequence"/>
</dbReference>
<dbReference type="PROSITE" id="PS51050">
    <property type="entry name" value="ZF_CW"/>
    <property type="match status" value="1"/>
</dbReference>
<evidence type="ECO:0000256" key="6">
    <source>
        <dbReference type="ARBA" id="ARBA00023242"/>
    </source>
</evidence>
<feature type="region of interest" description="Disordered" evidence="8">
    <location>
        <begin position="550"/>
        <end position="575"/>
    </location>
</feature>
<dbReference type="GO" id="GO:0005634">
    <property type="term" value="C:nucleus"/>
    <property type="evidence" value="ECO:0007669"/>
    <property type="project" value="UniProtKB-SubCell"/>
</dbReference>
<dbReference type="Pfam" id="PF13589">
    <property type="entry name" value="HATPase_c_3"/>
    <property type="match status" value="1"/>
</dbReference>
<dbReference type="InterPro" id="IPR036890">
    <property type="entry name" value="HATPase_C_sf"/>
</dbReference>
<keyword evidence="5 7" id="KW-0175">Coiled coil</keyword>
<keyword evidence="11" id="KW-1185">Reference proteome</keyword>
<keyword evidence="3" id="KW-0863">Zinc-finger</keyword>
<proteinExistence type="predicted"/>
<keyword evidence="2" id="KW-0479">Metal-binding</keyword>
<feature type="compositionally biased region" description="Acidic residues" evidence="8">
    <location>
        <begin position="681"/>
        <end position="704"/>
    </location>
</feature>
<name>A0AA36CFL0_9BILA</name>
<evidence type="ECO:0000256" key="8">
    <source>
        <dbReference type="SAM" id="MobiDB-lite"/>
    </source>
</evidence>
<dbReference type="AlphaFoldDB" id="A0AA36CFL0"/>
<feature type="compositionally biased region" description="Basic and acidic residues" evidence="8">
    <location>
        <begin position="723"/>
        <end position="739"/>
    </location>
</feature>
<evidence type="ECO:0000256" key="1">
    <source>
        <dbReference type="ARBA" id="ARBA00004123"/>
    </source>
</evidence>
<evidence type="ECO:0000259" key="9">
    <source>
        <dbReference type="PROSITE" id="PS51050"/>
    </source>
</evidence>
<accession>A0AA36CFL0</accession>
<comment type="subcellular location">
    <subcellularLocation>
        <location evidence="1">Nucleus</location>
    </subcellularLocation>
</comment>